<proteinExistence type="predicted"/>
<protein>
    <submittedName>
        <fullName evidence="2">DUF3137 domain-containing protein</fullName>
    </submittedName>
</protein>
<evidence type="ECO:0000256" key="1">
    <source>
        <dbReference type="SAM" id="Phobius"/>
    </source>
</evidence>
<dbReference type="InterPro" id="IPR021484">
    <property type="entry name" value="DUF3137"/>
</dbReference>
<evidence type="ECO:0000313" key="2">
    <source>
        <dbReference type="EMBL" id="TIX52000.1"/>
    </source>
</evidence>
<reference evidence="2 3" key="1">
    <citation type="submission" date="2019-04" db="EMBL/GenBank/DDBJ databases">
        <title>Altererythrobacter aquimixticola sp. nov., isolated from sediment of junction between the ocean and a freshwater spring.</title>
        <authorList>
            <person name="Yoon J.-H."/>
        </authorList>
    </citation>
    <scope>NUCLEOTIDE SEQUENCE [LARGE SCALE GENOMIC DNA]</scope>
    <source>
        <strain evidence="2 3">SSKS-13</strain>
    </source>
</reference>
<keyword evidence="1" id="KW-0812">Transmembrane</keyword>
<gene>
    <name evidence="2" type="ORF">E5222_06105</name>
</gene>
<keyword evidence="1" id="KW-0472">Membrane</keyword>
<accession>A0A4T3FAB6</accession>
<dbReference type="OrthoDB" id="4960523at2"/>
<dbReference type="AlphaFoldDB" id="A0A4T3FAB6"/>
<dbReference type="RefSeq" id="WP_136692785.1">
    <property type="nucleotide sequence ID" value="NZ_SSHH01000001.1"/>
</dbReference>
<feature type="transmembrane region" description="Helical" evidence="1">
    <location>
        <begin position="39"/>
        <end position="59"/>
    </location>
</feature>
<keyword evidence="3" id="KW-1185">Reference proteome</keyword>
<evidence type="ECO:0000313" key="3">
    <source>
        <dbReference type="Proteomes" id="UP000309389"/>
    </source>
</evidence>
<organism evidence="2 3">
    <name type="scientific">Alteraurantiacibacter aquimixticola</name>
    <dbReference type="NCBI Taxonomy" id="2489173"/>
    <lineage>
        <taxon>Bacteria</taxon>
        <taxon>Pseudomonadati</taxon>
        <taxon>Pseudomonadota</taxon>
        <taxon>Alphaproteobacteria</taxon>
        <taxon>Sphingomonadales</taxon>
        <taxon>Erythrobacteraceae</taxon>
        <taxon>Alteraurantiacibacter</taxon>
    </lineage>
</organism>
<comment type="caution">
    <text evidence="2">The sequence shown here is derived from an EMBL/GenBank/DDBJ whole genome shotgun (WGS) entry which is preliminary data.</text>
</comment>
<dbReference type="Proteomes" id="UP000309389">
    <property type="component" value="Unassembled WGS sequence"/>
</dbReference>
<name>A0A4T3FAB6_9SPHN</name>
<keyword evidence="1" id="KW-1133">Transmembrane helix</keyword>
<dbReference type="Pfam" id="PF11335">
    <property type="entry name" value="DUF3137"/>
    <property type="match status" value="1"/>
</dbReference>
<dbReference type="EMBL" id="SSHH01000001">
    <property type="protein sequence ID" value="TIX52000.1"/>
    <property type="molecule type" value="Genomic_DNA"/>
</dbReference>
<sequence length="317" mass="35693">MAVIERPDVDALLNGELGDWLREQAVVRDAAREKSNSRFVLSAFLVLPLAAFLLFGPALDGQLKLWIIMGTGAVAAWWSYLPRAKAVKETKEGINIALAQALGLDYQHDIEPGLGFERAQHFKMVPGFQRSSFEDLWSGEVGGRRFTLHEAHLQQKRQSGKNSHYVTVFRGPVMTLTFDRQFHATTLVERAKRHKKFGFFGEKDSLGVAGLDLQKADMVHPRFEDEFTVYTTDQVEARYLVHPSYVERLIALEEAFSGKKVRALFHQGELTIVLETSNMFESGNIDAGRDREMIETCIEQFMSMADLAASLNEPARG</sequence>